<accession>A0A9P5RSN5</accession>
<dbReference type="AlphaFoldDB" id="A0A9P5RSN5"/>
<name>A0A9P5RSN5_9FUNG</name>
<organism evidence="1 2">
    <name type="scientific">Linnemannia schmuckeri</name>
    <dbReference type="NCBI Taxonomy" id="64567"/>
    <lineage>
        <taxon>Eukaryota</taxon>
        <taxon>Fungi</taxon>
        <taxon>Fungi incertae sedis</taxon>
        <taxon>Mucoromycota</taxon>
        <taxon>Mortierellomycotina</taxon>
        <taxon>Mortierellomycetes</taxon>
        <taxon>Mortierellales</taxon>
        <taxon>Mortierellaceae</taxon>
        <taxon>Linnemannia</taxon>
    </lineage>
</organism>
<dbReference type="Gene3D" id="3.80.10.10">
    <property type="entry name" value="Ribonuclease Inhibitor"/>
    <property type="match status" value="1"/>
</dbReference>
<dbReference type="EMBL" id="JAAAUQ010001361">
    <property type="protein sequence ID" value="KAF9139767.1"/>
    <property type="molecule type" value="Genomic_DNA"/>
</dbReference>
<evidence type="ECO:0000313" key="2">
    <source>
        <dbReference type="Proteomes" id="UP000748756"/>
    </source>
</evidence>
<dbReference type="Proteomes" id="UP000748756">
    <property type="component" value="Unassembled WGS sequence"/>
</dbReference>
<gene>
    <name evidence="1" type="ORF">BG015_001912</name>
</gene>
<comment type="caution">
    <text evidence="1">The sequence shown here is derived from an EMBL/GenBank/DDBJ whole genome shotgun (WGS) entry which is preliminary data.</text>
</comment>
<dbReference type="InterPro" id="IPR032675">
    <property type="entry name" value="LRR_dom_sf"/>
</dbReference>
<reference evidence="1" key="1">
    <citation type="journal article" date="2020" name="Fungal Divers.">
        <title>Resolving the Mortierellaceae phylogeny through synthesis of multi-gene phylogenetics and phylogenomics.</title>
        <authorList>
            <person name="Vandepol N."/>
            <person name="Liber J."/>
            <person name="Desiro A."/>
            <person name="Na H."/>
            <person name="Kennedy M."/>
            <person name="Barry K."/>
            <person name="Grigoriev I.V."/>
            <person name="Miller A.N."/>
            <person name="O'Donnell K."/>
            <person name="Stajich J.E."/>
            <person name="Bonito G."/>
        </authorList>
    </citation>
    <scope>NUCLEOTIDE SEQUENCE</scope>
    <source>
        <strain evidence="1">NRRL 6426</strain>
    </source>
</reference>
<proteinExistence type="predicted"/>
<dbReference type="OrthoDB" id="2363618at2759"/>
<keyword evidence="2" id="KW-1185">Reference proteome</keyword>
<sequence length="288" mass="32524">MTHGCSSQITQILMHAPTLEHLETGTCNFSEEILQALLHSSPFLRTLKTMQACVFHQPCKEVELDAFRVIKIPWICTQLEEFECRILNIIRPDVIITPFDNVFPDPPPPPPGALPGLVAAQDQGPLAGALLIAQQKSHAVQRRVLRQIGQLTHLRKLSLGRHVFDDNSPQYSRLKIRGIRIMTVDEHFDWRCLELTLESGLDELVGLKQLEELGVSKMAHRIGLAEVQWMVENWPRLRIISGLEYSDSNREAYGGGDADEVNAVGSLEEDAPEHVKWIKKNRPDIQLL</sequence>
<evidence type="ECO:0000313" key="1">
    <source>
        <dbReference type="EMBL" id="KAF9139767.1"/>
    </source>
</evidence>
<protein>
    <submittedName>
        <fullName evidence="1">Uncharacterized protein</fullName>
    </submittedName>
</protein>